<dbReference type="Proteomes" id="UP000245207">
    <property type="component" value="Unassembled WGS sequence"/>
</dbReference>
<sequence length="207" mass="23510">MAFEALMLLSSRKLEVDSSNLRLPKASTLVTPGRNPGSCYRVCKKLGIWRFNWCFLTSIRLLSGLCQNPLANDSKSAKKGGERQFNGLFDVYKKILASDGIADEALPWFQHLMCWYHCLPWFDSDKGPNQETEEHDAGEDYASSKEYDDDNEGIRCLCLWSWVTIRTNIVKEDSRVSSSFDSAKPPEKATIREVHEEAFQKALAAFN</sequence>
<evidence type="ECO:0000313" key="3">
    <source>
        <dbReference type="Proteomes" id="UP000245207"/>
    </source>
</evidence>
<protein>
    <submittedName>
        <fullName evidence="2">ADP,ATP carrier protein 1, mitochondrial</fullName>
    </submittedName>
</protein>
<evidence type="ECO:0000256" key="1">
    <source>
        <dbReference type="SAM" id="MobiDB-lite"/>
    </source>
</evidence>
<evidence type="ECO:0000313" key="2">
    <source>
        <dbReference type="EMBL" id="PWA97607.1"/>
    </source>
</evidence>
<dbReference type="OrthoDB" id="270584at2759"/>
<feature type="region of interest" description="Disordered" evidence="1">
    <location>
        <begin position="129"/>
        <end position="148"/>
    </location>
</feature>
<keyword evidence="3" id="KW-1185">Reference proteome</keyword>
<name>A0A2U1QI08_ARTAN</name>
<dbReference type="STRING" id="35608.A0A2U1QI08"/>
<proteinExistence type="predicted"/>
<comment type="caution">
    <text evidence="2">The sequence shown here is derived from an EMBL/GenBank/DDBJ whole genome shotgun (WGS) entry which is preliminary data.</text>
</comment>
<reference evidence="2 3" key="1">
    <citation type="journal article" date="2018" name="Mol. Plant">
        <title>The genome of Artemisia annua provides insight into the evolution of Asteraceae family and artemisinin biosynthesis.</title>
        <authorList>
            <person name="Shen Q."/>
            <person name="Zhang L."/>
            <person name="Liao Z."/>
            <person name="Wang S."/>
            <person name="Yan T."/>
            <person name="Shi P."/>
            <person name="Liu M."/>
            <person name="Fu X."/>
            <person name="Pan Q."/>
            <person name="Wang Y."/>
            <person name="Lv Z."/>
            <person name="Lu X."/>
            <person name="Zhang F."/>
            <person name="Jiang W."/>
            <person name="Ma Y."/>
            <person name="Chen M."/>
            <person name="Hao X."/>
            <person name="Li L."/>
            <person name="Tang Y."/>
            <person name="Lv G."/>
            <person name="Zhou Y."/>
            <person name="Sun X."/>
            <person name="Brodelius P.E."/>
            <person name="Rose J.K.C."/>
            <person name="Tang K."/>
        </authorList>
    </citation>
    <scope>NUCLEOTIDE SEQUENCE [LARGE SCALE GENOMIC DNA]</scope>
    <source>
        <strain evidence="3">cv. Huhao1</strain>
        <tissue evidence="2">Leaf</tissue>
    </source>
</reference>
<accession>A0A2U1QI08</accession>
<dbReference type="AlphaFoldDB" id="A0A2U1QI08"/>
<organism evidence="2 3">
    <name type="scientific">Artemisia annua</name>
    <name type="common">Sweet wormwood</name>
    <dbReference type="NCBI Taxonomy" id="35608"/>
    <lineage>
        <taxon>Eukaryota</taxon>
        <taxon>Viridiplantae</taxon>
        <taxon>Streptophyta</taxon>
        <taxon>Embryophyta</taxon>
        <taxon>Tracheophyta</taxon>
        <taxon>Spermatophyta</taxon>
        <taxon>Magnoliopsida</taxon>
        <taxon>eudicotyledons</taxon>
        <taxon>Gunneridae</taxon>
        <taxon>Pentapetalae</taxon>
        <taxon>asterids</taxon>
        <taxon>campanulids</taxon>
        <taxon>Asterales</taxon>
        <taxon>Asteraceae</taxon>
        <taxon>Asteroideae</taxon>
        <taxon>Anthemideae</taxon>
        <taxon>Artemisiinae</taxon>
        <taxon>Artemisia</taxon>
    </lineage>
</organism>
<gene>
    <name evidence="2" type="ORF">CTI12_AA027610</name>
</gene>
<dbReference type="EMBL" id="PKPP01000112">
    <property type="protein sequence ID" value="PWA97607.1"/>
    <property type="molecule type" value="Genomic_DNA"/>
</dbReference>